<feature type="binding site" evidence="8">
    <location>
        <position position="13"/>
    </location>
    <ligand>
        <name>Mg(2+)</name>
        <dbReference type="ChEBI" id="CHEBI:18420"/>
    </ligand>
</feature>
<dbReference type="InterPro" id="IPR027417">
    <property type="entry name" value="P-loop_NTPase"/>
</dbReference>
<dbReference type="NCBIfam" id="NF002223">
    <property type="entry name" value="PRK01117.1"/>
    <property type="match status" value="1"/>
</dbReference>
<comment type="pathway">
    <text evidence="8 10">Purine metabolism; AMP biosynthesis via de novo pathway; AMP from IMP: step 1/2.</text>
</comment>
<keyword evidence="3 8" id="KW-0479">Metal-binding</keyword>
<dbReference type="GO" id="GO:0000287">
    <property type="term" value="F:magnesium ion binding"/>
    <property type="evidence" value="ECO:0007669"/>
    <property type="project" value="UniProtKB-UniRule"/>
</dbReference>
<evidence type="ECO:0000256" key="10">
    <source>
        <dbReference type="RuleBase" id="RU000520"/>
    </source>
</evidence>
<organism evidence="11 12">
    <name type="scientific">Ilumatobacter fluminis</name>
    <dbReference type="NCBI Taxonomy" id="467091"/>
    <lineage>
        <taxon>Bacteria</taxon>
        <taxon>Bacillati</taxon>
        <taxon>Actinomycetota</taxon>
        <taxon>Acidimicrobiia</taxon>
        <taxon>Acidimicrobiales</taxon>
        <taxon>Ilumatobacteraceae</taxon>
        <taxon>Ilumatobacter</taxon>
    </lineage>
</organism>
<dbReference type="GO" id="GO:0044208">
    <property type="term" value="P:'de novo' AMP biosynthetic process"/>
    <property type="evidence" value="ECO:0007669"/>
    <property type="project" value="UniProtKB-UniRule"/>
</dbReference>
<dbReference type="InterPro" id="IPR042111">
    <property type="entry name" value="Adenylosuccinate_synth_dom3"/>
</dbReference>
<dbReference type="NCBIfam" id="TIGR00184">
    <property type="entry name" value="purA"/>
    <property type="match status" value="1"/>
</dbReference>
<proteinExistence type="inferred from homology"/>
<dbReference type="GO" id="GO:0005525">
    <property type="term" value="F:GTP binding"/>
    <property type="evidence" value="ECO:0007669"/>
    <property type="project" value="UniProtKB-UniRule"/>
</dbReference>
<dbReference type="GO" id="GO:0005737">
    <property type="term" value="C:cytoplasm"/>
    <property type="evidence" value="ECO:0007669"/>
    <property type="project" value="UniProtKB-SubCell"/>
</dbReference>
<dbReference type="FunFam" id="1.10.300.10:FF:000001">
    <property type="entry name" value="Adenylosuccinate synthetase"/>
    <property type="match status" value="1"/>
</dbReference>
<dbReference type="SUPFAM" id="SSF52540">
    <property type="entry name" value="P-loop containing nucleoside triphosphate hydrolases"/>
    <property type="match status" value="1"/>
</dbReference>
<evidence type="ECO:0000256" key="3">
    <source>
        <dbReference type="ARBA" id="ARBA00022723"/>
    </source>
</evidence>
<protein>
    <recommendedName>
        <fullName evidence="8 10">Adenylosuccinate synthetase</fullName>
        <shortName evidence="8">AMPSase</shortName>
        <shortName evidence="8">AdSS</shortName>
        <ecNumber evidence="8 10">6.3.4.4</ecNumber>
    </recommendedName>
    <alternativeName>
        <fullName evidence="8">IMP--aspartate ligase</fullName>
    </alternativeName>
</protein>
<comment type="similarity">
    <text evidence="8 10">Belongs to the adenylosuccinate synthetase family.</text>
</comment>
<feature type="active site" description="Proton donor" evidence="8">
    <location>
        <position position="41"/>
    </location>
</feature>
<feature type="binding site" evidence="8">
    <location>
        <begin position="329"/>
        <end position="331"/>
    </location>
    <ligand>
        <name>GTP</name>
        <dbReference type="ChEBI" id="CHEBI:37565"/>
    </ligand>
</feature>
<keyword evidence="5 8" id="KW-0658">Purine biosynthesis</keyword>
<dbReference type="SMART" id="SM00788">
    <property type="entry name" value="Adenylsucc_synt"/>
    <property type="match status" value="1"/>
</dbReference>
<feature type="binding site" evidence="8">
    <location>
        <begin position="12"/>
        <end position="18"/>
    </location>
    <ligand>
        <name>GTP</name>
        <dbReference type="ChEBI" id="CHEBI:37565"/>
    </ligand>
</feature>
<dbReference type="InterPro" id="IPR042110">
    <property type="entry name" value="Adenylosuccinate_synth_dom2"/>
</dbReference>
<keyword evidence="2 8" id="KW-0436">Ligase</keyword>
<comment type="subcellular location">
    <subcellularLocation>
        <location evidence="8">Cytoplasm</location>
    </subcellularLocation>
</comment>
<dbReference type="GO" id="GO:0046040">
    <property type="term" value="P:IMP metabolic process"/>
    <property type="evidence" value="ECO:0007669"/>
    <property type="project" value="TreeGrafter"/>
</dbReference>
<feature type="binding site" description="in other chain" evidence="8">
    <location>
        <position position="128"/>
    </location>
    <ligand>
        <name>IMP</name>
        <dbReference type="ChEBI" id="CHEBI:58053"/>
        <note>ligand shared between dimeric partners</note>
    </ligand>
</feature>
<comment type="cofactor">
    <cofactor evidence="8">
        <name>Mg(2+)</name>
        <dbReference type="ChEBI" id="CHEBI:18420"/>
    </cofactor>
    <text evidence="8">Binds 1 Mg(2+) ion per subunit.</text>
</comment>
<evidence type="ECO:0000256" key="6">
    <source>
        <dbReference type="ARBA" id="ARBA00022842"/>
    </source>
</evidence>
<dbReference type="AlphaFoldDB" id="A0A4R7I6S1"/>
<dbReference type="Gene3D" id="3.40.440.10">
    <property type="entry name" value="Adenylosuccinate Synthetase, subunit A, domain 1"/>
    <property type="match status" value="1"/>
</dbReference>
<feature type="binding site" evidence="8">
    <location>
        <begin position="40"/>
        <end position="42"/>
    </location>
    <ligand>
        <name>GTP</name>
        <dbReference type="ChEBI" id="CHEBI:37565"/>
    </ligand>
</feature>
<dbReference type="HAMAP" id="MF_00011">
    <property type="entry name" value="Adenylosucc_synth"/>
    <property type="match status" value="1"/>
</dbReference>
<evidence type="ECO:0000256" key="4">
    <source>
        <dbReference type="ARBA" id="ARBA00022741"/>
    </source>
</evidence>
<comment type="catalytic activity">
    <reaction evidence="8 10">
        <text>IMP + L-aspartate + GTP = N(6)-(1,2-dicarboxyethyl)-AMP + GDP + phosphate + 2 H(+)</text>
        <dbReference type="Rhea" id="RHEA:15753"/>
        <dbReference type="ChEBI" id="CHEBI:15378"/>
        <dbReference type="ChEBI" id="CHEBI:29991"/>
        <dbReference type="ChEBI" id="CHEBI:37565"/>
        <dbReference type="ChEBI" id="CHEBI:43474"/>
        <dbReference type="ChEBI" id="CHEBI:57567"/>
        <dbReference type="ChEBI" id="CHEBI:58053"/>
        <dbReference type="ChEBI" id="CHEBI:58189"/>
        <dbReference type="EC" id="6.3.4.4"/>
    </reaction>
</comment>
<evidence type="ECO:0000313" key="12">
    <source>
        <dbReference type="Proteomes" id="UP000294558"/>
    </source>
</evidence>
<dbReference type="UniPathway" id="UPA00075">
    <property type="reaction ID" value="UER00335"/>
</dbReference>
<feature type="binding site" description="in other chain" evidence="8">
    <location>
        <begin position="38"/>
        <end position="41"/>
    </location>
    <ligand>
        <name>IMP</name>
        <dbReference type="ChEBI" id="CHEBI:58053"/>
        <note>ligand shared between dimeric partners</note>
    </ligand>
</feature>
<feature type="binding site" description="in other chain" evidence="8">
    <location>
        <position position="222"/>
    </location>
    <ligand>
        <name>IMP</name>
        <dbReference type="ChEBI" id="CHEBI:58053"/>
        <note>ligand shared between dimeric partners</note>
    </ligand>
</feature>
<dbReference type="PROSITE" id="PS01266">
    <property type="entry name" value="ADENYLOSUCCIN_SYN_1"/>
    <property type="match status" value="1"/>
</dbReference>
<evidence type="ECO:0000256" key="7">
    <source>
        <dbReference type="ARBA" id="ARBA00023134"/>
    </source>
</evidence>
<dbReference type="InterPro" id="IPR001114">
    <property type="entry name" value="Adenylosuccinate_synthetase"/>
</dbReference>
<feature type="binding site" evidence="8">
    <location>
        <begin position="411"/>
        <end position="413"/>
    </location>
    <ligand>
        <name>GTP</name>
        <dbReference type="ChEBI" id="CHEBI:37565"/>
    </ligand>
</feature>
<dbReference type="EC" id="6.3.4.4" evidence="8 10"/>
<feature type="binding site" description="in other chain" evidence="8">
    <location>
        <begin position="13"/>
        <end position="16"/>
    </location>
    <ligand>
        <name>IMP</name>
        <dbReference type="ChEBI" id="CHEBI:58053"/>
        <note>ligand shared between dimeric partners</note>
    </ligand>
</feature>
<accession>A0A4R7I6S1</accession>
<keyword evidence="4 8" id="KW-0547">Nucleotide-binding</keyword>
<comment type="caution">
    <text evidence="11">The sequence shown here is derived from an EMBL/GenBank/DDBJ whole genome shotgun (WGS) entry which is preliminary data.</text>
</comment>
<feature type="active site" evidence="9">
    <location>
        <position position="139"/>
    </location>
</feature>
<evidence type="ECO:0000256" key="2">
    <source>
        <dbReference type="ARBA" id="ARBA00022598"/>
    </source>
</evidence>
<dbReference type="OrthoDB" id="9807553at2"/>
<keyword evidence="8" id="KW-0963">Cytoplasm</keyword>
<feature type="binding site" evidence="8">
    <location>
        <begin position="297"/>
        <end position="303"/>
    </location>
    <ligand>
        <name>substrate</name>
    </ligand>
</feature>
<dbReference type="Gene3D" id="1.10.300.10">
    <property type="entry name" value="Adenylosuccinate Synthetase, subunit A, domain 2"/>
    <property type="match status" value="1"/>
</dbReference>
<dbReference type="RefSeq" id="WP_133870773.1">
    <property type="nucleotide sequence ID" value="NZ_SOAU01000001.1"/>
</dbReference>
<dbReference type="InterPro" id="IPR018220">
    <property type="entry name" value="Adenylosuccin_syn_GTP-bd"/>
</dbReference>
<reference evidence="11 12" key="1">
    <citation type="submission" date="2019-03" db="EMBL/GenBank/DDBJ databases">
        <title>Sequencing the genomes of 1000 actinobacteria strains.</title>
        <authorList>
            <person name="Klenk H.-P."/>
        </authorList>
    </citation>
    <scope>NUCLEOTIDE SEQUENCE [LARGE SCALE GENOMIC DNA]</scope>
    <source>
        <strain evidence="11 12">DSM 18936</strain>
    </source>
</reference>
<feature type="binding site" evidence="8">
    <location>
        <position position="303"/>
    </location>
    <ligand>
        <name>GTP</name>
        <dbReference type="ChEBI" id="CHEBI:37565"/>
    </ligand>
</feature>
<evidence type="ECO:0000256" key="5">
    <source>
        <dbReference type="ARBA" id="ARBA00022755"/>
    </source>
</evidence>
<dbReference type="PROSITE" id="PS00513">
    <property type="entry name" value="ADENYLOSUCCIN_SYN_2"/>
    <property type="match status" value="1"/>
</dbReference>
<feature type="active site" description="Proton acceptor" evidence="8">
    <location>
        <position position="13"/>
    </location>
</feature>
<feature type="binding site" description="in other chain" evidence="8">
    <location>
        <position position="237"/>
    </location>
    <ligand>
        <name>IMP</name>
        <dbReference type="ChEBI" id="CHEBI:58053"/>
        <note>ligand shared between dimeric partners</note>
    </ligand>
</feature>
<feature type="binding site" description="in other chain" evidence="8">
    <location>
        <position position="301"/>
    </location>
    <ligand>
        <name>IMP</name>
        <dbReference type="ChEBI" id="CHEBI:58053"/>
        <note>ligand shared between dimeric partners</note>
    </ligand>
</feature>
<dbReference type="GO" id="GO:0004019">
    <property type="term" value="F:adenylosuccinate synthase activity"/>
    <property type="evidence" value="ECO:0007669"/>
    <property type="project" value="UniProtKB-UniRule"/>
</dbReference>
<keyword evidence="12" id="KW-1185">Reference proteome</keyword>
<dbReference type="InterPro" id="IPR042109">
    <property type="entry name" value="Adenylosuccinate_synth_dom1"/>
</dbReference>
<comment type="subunit">
    <text evidence="1 8">Homodimer.</text>
</comment>
<gene>
    <name evidence="8" type="primary">purA</name>
    <name evidence="11" type="ORF">BDK89_4190</name>
</gene>
<dbReference type="Pfam" id="PF00709">
    <property type="entry name" value="Adenylsucc_synt"/>
    <property type="match status" value="1"/>
</dbReference>
<feature type="binding site" evidence="8">
    <location>
        <position position="40"/>
    </location>
    <ligand>
        <name>Mg(2+)</name>
        <dbReference type="ChEBI" id="CHEBI:18420"/>
    </ligand>
</feature>
<dbReference type="Gene3D" id="3.90.170.10">
    <property type="entry name" value="Adenylosuccinate Synthetase, subunit A, domain 3"/>
    <property type="match status" value="1"/>
</dbReference>
<name>A0A4R7I6S1_9ACTN</name>
<dbReference type="PANTHER" id="PTHR11846">
    <property type="entry name" value="ADENYLOSUCCINATE SYNTHETASE"/>
    <property type="match status" value="1"/>
</dbReference>
<dbReference type="InterPro" id="IPR033128">
    <property type="entry name" value="Adenylosuccin_syn_Lys_AS"/>
</dbReference>
<feature type="binding site" evidence="8">
    <location>
        <position position="142"/>
    </location>
    <ligand>
        <name>IMP</name>
        <dbReference type="ChEBI" id="CHEBI:58053"/>
        <note>ligand shared between dimeric partners</note>
    </ligand>
</feature>
<evidence type="ECO:0000256" key="8">
    <source>
        <dbReference type="HAMAP-Rule" id="MF_00011"/>
    </source>
</evidence>
<evidence type="ECO:0000256" key="1">
    <source>
        <dbReference type="ARBA" id="ARBA00011738"/>
    </source>
</evidence>
<dbReference type="PANTHER" id="PTHR11846:SF0">
    <property type="entry name" value="ADENYLOSUCCINATE SYNTHETASE"/>
    <property type="match status" value="1"/>
</dbReference>
<comment type="function">
    <text evidence="8">Plays an important role in the de novo pathway of purine nucleotide biosynthesis. Catalyzes the first committed step in the biosynthesis of AMP from IMP.</text>
</comment>
<dbReference type="Proteomes" id="UP000294558">
    <property type="component" value="Unassembled WGS sequence"/>
</dbReference>
<dbReference type="EMBL" id="SOAU01000001">
    <property type="protein sequence ID" value="TDT18566.1"/>
    <property type="molecule type" value="Genomic_DNA"/>
</dbReference>
<evidence type="ECO:0000256" key="9">
    <source>
        <dbReference type="PROSITE-ProRule" id="PRU10134"/>
    </source>
</evidence>
<dbReference type="CDD" id="cd03108">
    <property type="entry name" value="AdSS"/>
    <property type="match status" value="1"/>
</dbReference>
<keyword evidence="7 8" id="KW-0342">GTP-binding</keyword>
<sequence>MPVTVVVGAQWGDEGKAKIIDLLSKEHTYVVRYQGGHNAGHTVVVDGEKYALQLVPSGVLYDHVIPVIANGVVVDLPTLFHEIDMLESRGISCADLKVSSRAHLIFPWHQAHDAIAEAMRGDDKIGTTLKGIGPAYADKARRVGVRVGEVVDLDHFAETVRARAIAENLVIVQAGEEPLDVDEIVERFVEFGRRLQPYVADTVTLLHDALAQGSQVLLEGAQATFLDLDHGTYPYVTSSNPTAGGACAGSGLGPRDIDRIVGITKAYTTRVGAGPFPTELLDADGDTLIDVGKEFGTVTGRRRRAGWLDCVMLRQAVRLNSLTELALTKLDILDGFDEVKVCTGYRLDGQAIDYYPDRSDILARVEPVYETLSGWKTDLSGARERGQLPPAAQEFLAIVEREVGVPVNVVGVGAERDDYLLWTA</sequence>
<keyword evidence="6 8" id="KW-0460">Magnesium</keyword>
<dbReference type="FunFam" id="3.90.170.10:FF:000001">
    <property type="entry name" value="Adenylosuccinate synthetase"/>
    <property type="match status" value="1"/>
</dbReference>
<evidence type="ECO:0000313" key="11">
    <source>
        <dbReference type="EMBL" id="TDT18566.1"/>
    </source>
</evidence>